<dbReference type="GO" id="GO:0005737">
    <property type="term" value="C:cytoplasm"/>
    <property type="evidence" value="ECO:0007669"/>
    <property type="project" value="TreeGrafter"/>
</dbReference>
<evidence type="ECO:0000313" key="2">
    <source>
        <dbReference type="EMBL" id="TBL80792.1"/>
    </source>
</evidence>
<evidence type="ECO:0000313" key="3">
    <source>
        <dbReference type="Proteomes" id="UP000293142"/>
    </source>
</evidence>
<accession>A0A4V2J4R0</accession>
<dbReference type="PANTHER" id="PTHR32440:SF11">
    <property type="entry name" value="METALLOPHOSPHOESTERASE DOMAIN-CONTAINING PROTEIN"/>
    <property type="match status" value="1"/>
</dbReference>
<dbReference type="OrthoDB" id="9816081at2"/>
<comment type="caution">
    <text evidence="2">The sequence shown here is derived from an EMBL/GenBank/DDBJ whole genome shotgun (WGS) entry which is preliminary data.</text>
</comment>
<name>A0A4V2J4R0_9BACL</name>
<keyword evidence="3" id="KW-1185">Reference proteome</keyword>
<dbReference type="InterPro" id="IPR011230">
    <property type="entry name" value="PAP14/16/28/29"/>
</dbReference>
<organism evidence="2 3">
    <name type="scientific">Paenibacillus thalictri</name>
    <dbReference type="NCBI Taxonomy" id="2527873"/>
    <lineage>
        <taxon>Bacteria</taxon>
        <taxon>Bacillati</taxon>
        <taxon>Bacillota</taxon>
        <taxon>Bacilli</taxon>
        <taxon>Bacillales</taxon>
        <taxon>Paenibacillaceae</taxon>
        <taxon>Paenibacillus</taxon>
    </lineage>
</organism>
<gene>
    <name evidence="2" type="ORF">EYB31_06100</name>
</gene>
<dbReference type="Pfam" id="PF00149">
    <property type="entry name" value="Metallophos"/>
    <property type="match status" value="1"/>
</dbReference>
<dbReference type="PIRSF" id="PIRSF030250">
    <property type="entry name" value="Ptase_At2g46880"/>
    <property type="match status" value="1"/>
</dbReference>
<dbReference type="SUPFAM" id="SSF56300">
    <property type="entry name" value="Metallo-dependent phosphatases"/>
    <property type="match status" value="1"/>
</dbReference>
<dbReference type="Gene3D" id="3.60.21.10">
    <property type="match status" value="1"/>
</dbReference>
<dbReference type="AlphaFoldDB" id="A0A4V2J4R0"/>
<reference evidence="2 3" key="1">
    <citation type="submission" date="2019-02" db="EMBL/GenBank/DDBJ databases">
        <title>Paenibacillus sp. nov., isolated from surface-sterilized tissue of Thalictrum simplex L.</title>
        <authorList>
            <person name="Tuo L."/>
        </authorList>
    </citation>
    <scope>NUCLEOTIDE SEQUENCE [LARGE SCALE GENOMIC DNA]</scope>
    <source>
        <strain evidence="2 3">N2SHLJ1</strain>
    </source>
</reference>
<evidence type="ECO:0000259" key="1">
    <source>
        <dbReference type="Pfam" id="PF00149"/>
    </source>
</evidence>
<dbReference type="RefSeq" id="WP_131012394.1">
    <property type="nucleotide sequence ID" value="NZ_SIRE01000004.1"/>
</dbReference>
<sequence>MRTAPLKFCSDGTFKIVQFTDVHLDGSERDRDAIQLMERVLDEEKPDLVMYSGDLVSGDKLKGQAKEKVYSLIRECVAPALSRQLLWTAIFGNHDGEGPASNSELVQTLQEVDGCLMKAGPEDVAGVGNYVLEILGAASDQPAALLYGFDSGNRSPFGGWDYVKRSQIGWYEREAMGRRLPDGSVLPALAFLHIPLPEYNEVWDEQICLGAKYEDVCCPRINTGLFAAMVEMRDVAGVFCGHDHLNDFCGELHGIRLCYGRATGGYGYEFGKGARVIRLREGERSFDTWLRLEGGDRVEYQQEHQPEGRMTMPRYWEEK</sequence>
<dbReference type="InterPro" id="IPR004843">
    <property type="entry name" value="Calcineurin-like_PHP"/>
</dbReference>
<dbReference type="EMBL" id="SIRE01000004">
    <property type="protein sequence ID" value="TBL80792.1"/>
    <property type="molecule type" value="Genomic_DNA"/>
</dbReference>
<feature type="domain" description="Calcineurin-like phosphoesterase" evidence="1">
    <location>
        <begin position="14"/>
        <end position="244"/>
    </location>
</feature>
<dbReference type="Proteomes" id="UP000293142">
    <property type="component" value="Unassembled WGS sequence"/>
</dbReference>
<dbReference type="CDD" id="cd07383">
    <property type="entry name" value="MPP_Dcr2"/>
    <property type="match status" value="1"/>
</dbReference>
<protein>
    <submittedName>
        <fullName evidence="2">Metallophosphoesterase</fullName>
    </submittedName>
</protein>
<proteinExistence type="predicted"/>
<dbReference type="GO" id="GO:0016788">
    <property type="term" value="F:hydrolase activity, acting on ester bonds"/>
    <property type="evidence" value="ECO:0007669"/>
    <property type="project" value="TreeGrafter"/>
</dbReference>
<dbReference type="PANTHER" id="PTHR32440">
    <property type="entry name" value="PHOSPHATASE DCR2-RELATED-RELATED"/>
    <property type="match status" value="1"/>
</dbReference>
<dbReference type="InterPro" id="IPR029052">
    <property type="entry name" value="Metallo-depent_PP-like"/>
</dbReference>